<sequence>MWWLHTRGCGSSTTTTTRAAASPPLLGEPRVISRSPSGVLPLAATARSSTTASCQTHVDGSRELCPASCSC</sequence>
<evidence type="ECO:0000313" key="3">
    <source>
        <dbReference type="Proteomes" id="UP000324222"/>
    </source>
</evidence>
<name>A0A5B7H085_PORTR</name>
<protein>
    <submittedName>
        <fullName evidence="2">Uncharacterized protein</fullName>
    </submittedName>
</protein>
<dbReference type="Proteomes" id="UP000324222">
    <property type="component" value="Unassembled WGS sequence"/>
</dbReference>
<evidence type="ECO:0000313" key="2">
    <source>
        <dbReference type="EMBL" id="MPC62747.1"/>
    </source>
</evidence>
<dbReference type="AlphaFoldDB" id="A0A5B7H085"/>
<accession>A0A5B7H085</accession>
<reference evidence="2 3" key="1">
    <citation type="submission" date="2019-05" db="EMBL/GenBank/DDBJ databases">
        <title>Another draft genome of Portunus trituberculatus and its Hox gene families provides insights of decapod evolution.</title>
        <authorList>
            <person name="Jeong J.-H."/>
            <person name="Song I."/>
            <person name="Kim S."/>
            <person name="Choi T."/>
            <person name="Kim D."/>
            <person name="Ryu S."/>
            <person name="Kim W."/>
        </authorList>
    </citation>
    <scope>NUCLEOTIDE SEQUENCE [LARGE SCALE GENOMIC DNA]</scope>
    <source>
        <tissue evidence="2">Muscle</tissue>
    </source>
</reference>
<feature type="compositionally biased region" description="Low complexity" evidence="1">
    <location>
        <begin position="11"/>
        <end position="22"/>
    </location>
</feature>
<keyword evidence="3" id="KW-1185">Reference proteome</keyword>
<comment type="caution">
    <text evidence="2">The sequence shown here is derived from an EMBL/GenBank/DDBJ whole genome shotgun (WGS) entry which is preliminary data.</text>
</comment>
<proteinExistence type="predicted"/>
<organism evidence="2 3">
    <name type="scientific">Portunus trituberculatus</name>
    <name type="common">Swimming crab</name>
    <name type="synonym">Neptunus trituberculatus</name>
    <dbReference type="NCBI Taxonomy" id="210409"/>
    <lineage>
        <taxon>Eukaryota</taxon>
        <taxon>Metazoa</taxon>
        <taxon>Ecdysozoa</taxon>
        <taxon>Arthropoda</taxon>
        <taxon>Crustacea</taxon>
        <taxon>Multicrustacea</taxon>
        <taxon>Malacostraca</taxon>
        <taxon>Eumalacostraca</taxon>
        <taxon>Eucarida</taxon>
        <taxon>Decapoda</taxon>
        <taxon>Pleocyemata</taxon>
        <taxon>Brachyura</taxon>
        <taxon>Eubrachyura</taxon>
        <taxon>Portunoidea</taxon>
        <taxon>Portunidae</taxon>
        <taxon>Portuninae</taxon>
        <taxon>Portunus</taxon>
    </lineage>
</organism>
<feature type="region of interest" description="Disordered" evidence="1">
    <location>
        <begin position="1"/>
        <end position="32"/>
    </location>
</feature>
<evidence type="ECO:0000256" key="1">
    <source>
        <dbReference type="SAM" id="MobiDB-lite"/>
    </source>
</evidence>
<gene>
    <name evidence="2" type="ORF">E2C01_056837</name>
</gene>
<dbReference type="EMBL" id="VSRR010020017">
    <property type="protein sequence ID" value="MPC62747.1"/>
    <property type="molecule type" value="Genomic_DNA"/>
</dbReference>